<evidence type="ECO:0000313" key="2">
    <source>
        <dbReference type="Proteomes" id="UP001596114"/>
    </source>
</evidence>
<gene>
    <name evidence="1" type="ORF">ACFPPA_17100</name>
</gene>
<evidence type="ECO:0000313" key="1">
    <source>
        <dbReference type="EMBL" id="MFC5527463.1"/>
    </source>
</evidence>
<sequence length="145" mass="15741">MPRSRWLLVLLLPLLLLTMAFRQTPLIDPPPIKVPAGMSAIQVNKAVKAALVGRGWAVTAEQADGVDARLTGNDYTASIHVAFDTQQVKISYVDSTNLKYKVKRDGERLIHVNYMGWMRYLSGDIGRDLELVSAAAPPPSAAAAG</sequence>
<dbReference type="Proteomes" id="UP001596114">
    <property type="component" value="Unassembled WGS sequence"/>
</dbReference>
<accession>A0ABW0QRT1</accession>
<dbReference type="RefSeq" id="WP_377322104.1">
    <property type="nucleotide sequence ID" value="NZ_JBHSNF010000004.1"/>
</dbReference>
<evidence type="ECO:0008006" key="3">
    <source>
        <dbReference type="Google" id="ProtNLM"/>
    </source>
</evidence>
<proteinExistence type="predicted"/>
<name>A0ABW0QRT1_9GAMM</name>
<keyword evidence="2" id="KW-1185">Reference proteome</keyword>
<dbReference type="EMBL" id="JBHSNF010000004">
    <property type="protein sequence ID" value="MFC5527463.1"/>
    <property type="molecule type" value="Genomic_DNA"/>
</dbReference>
<reference evidence="2" key="1">
    <citation type="journal article" date="2019" name="Int. J. Syst. Evol. Microbiol.">
        <title>The Global Catalogue of Microorganisms (GCM) 10K type strain sequencing project: providing services to taxonomists for standard genome sequencing and annotation.</title>
        <authorList>
            <consortium name="The Broad Institute Genomics Platform"/>
            <consortium name="The Broad Institute Genome Sequencing Center for Infectious Disease"/>
            <person name="Wu L."/>
            <person name="Ma J."/>
        </authorList>
    </citation>
    <scope>NUCLEOTIDE SEQUENCE [LARGE SCALE GENOMIC DNA]</scope>
    <source>
        <strain evidence="2">CGMCC 1.16619</strain>
    </source>
</reference>
<protein>
    <recommendedName>
        <fullName evidence="3">Lipoprotein</fullName>
    </recommendedName>
</protein>
<organism evidence="1 2">
    <name type="scientific">Rhodanobacter ginsengisoli</name>
    <dbReference type="NCBI Taxonomy" id="418646"/>
    <lineage>
        <taxon>Bacteria</taxon>
        <taxon>Pseudomonadati</taxon>
        <taxon>Pseudomonadota</taxon>
        <taxon>Gammaproteobacteria</taxon>
        <taxon>Lysobacterales</taxon>
        <taxon>Rhodanobacteraceae</taxon>
        <taxon>Rhodanobacter</taxon>
    </lineage>
</organism>
<comment type="caution">
    <text evidence="1">The sequence shown here is derived from an EMBL/GenBank/DDBJ whole genome shotgun (WGS) entry which is preliminary data.</text>
</comment>